<dbReference type="Proteomes" id="UP000262882">
    <property type="component" value="Unassembled WGS sequence"/>
</dbReference>
<evidence type="ECO:0000313" key="1">
    <source>
        <dbReference type="EMBL" id="RFS86019.1"/>
    </source>
</evidence>
<reference evidence="1 2" key="1">
    <citation type="submission" date="2018-08" db="EMBL/GenBank/DDBJ databases">
        <title>Actinomadura spongicola sp. nov., isolated from marine sponge Leucetta chagosensis.</title>
        <authorList>
            <person name="Li L."/>
            <person name="Lin H.W."/>
        </authorList>
    </citation>
    <scope>NUCLEOTIDE SEQUENCE [LARGE SCALE GENOMIC DNA]</scope>
    <source>
        <strain evidence="1 2">LHW52907</strain>
    </source>
</reference>
<dbReference type="EMBL" id="QVNQ01000002">
    <property type="protein sequence ID" value="RFS86019.1"/>
    <property type="molecule type" value="Genomic_DNA"/>
</dbReference>
<dbReference type="RefSeq" id="WP_147339391.1">
    <property type="nucleotide sequence ID" value="NZ_QVNQ01000002.1"/>
</dbReference>
<evidence type="ECO:0000313" key="2">
    <source>
        <dbReference type="Proteomes" id="UP000262882"/>
    </source>
</evidence>
<sequence>MRADWAVAELERRFPGVSAWWGEFTGRWWAVTRDWTGRYRLVEASTPGELAVLIAELRRPIPHHVPRYSRDQLRAAPPPRPTRRRRAVRQGWLCSVLGGLITT</sequence>
<gene>
    <name evidence="1" type="ORF">D0T12_05140</name>
</gene>
<proteinExistence type="predicted"/>
<protein>
    <submittedName>
        <fullName evidence="1">Uncharacterized protein</fullName>
    </submittedName>
</protein>
<dbReference type="OrthoDB" id="3482046at2"/>
<name>A0A372GLP4_9ACTN</name>
<accession>A0A372GLP4</accession>
<keyword evidence="2" id="KW-1185">Reference proteome</keyword>
<organism evidence="1 2">
    <name type="scientific">Actinomadura spongiicola</name>
    <dbReference type="NCBI Taxonomy" id="2303421"/>
    <lineage>
        <taxon>Bacteria</taxon>
        <taxon>Bacillati</taxon>
        <taxon>Actinomycetota</taxon>
        <taxon>Actinomycetes</taxon>
        <taxon>Streptosporangiales</taxon>
        <taxon>Thermomonosporaceae</taxon>
        <taxon>Actinomadura</taxon>
    </lineage>
</organism>
<comment type="caution">
    <text evidence="1">The sequence shown here is derived from an EMBL/GenBank/DDBJ whole genome shotgun (WGS) entry which is preliminary data.</text>
</comment>
<dbReference type="AlphaFoldDB" id="A0A372GLP4"/>